<protein>
    <submittedName>
        <fullName evidence="3">Uncharacterized protein</fullName>
    </submittedName>
</protein>
<dbReference type="AlphaFoldDB" id="A0A2T6ZB64"/>
<dbReference type="EMBL" id="NESQ01000483">
    <property type="protein sequence ID" value="PUU72686.1"/>
    <property type="molecule type" value="Genomic_DNA"/>
</dbReference>
<feature type="compositionally biased region" description="Basic residues" evidence="1">
    <location>
        <begin position="138"/>
        <end position="153"/>
    </location>
</feature>
<evidence type="ECO:0000313" key="4">
    <source>
        <dbReference type="Proteomes" id="UP000244722"/>
    </source>
</evidence>
<proteinExistence type="predicted"/>
<feature type="region of interest" description="Disordered" evidence="1">
    <location>
        <begin position="127"/>
        <end position="167"/>
    </location>
</feature>
<evidence type="ECO:0000256" key="2">
    <source>
        <dbReference type="SAM" id="Phobius"/>
    </source>
</evidence>
<keyword evidence="2" id="KW-0812">Transmembrane</keyword>
<name>A0A2T6ZB64_TUBBO</name>
<accession>A0A2T6ZB64</accession>
<evidence type="ECO:0000313" key="3">
    <source>
        <dbReference type="EMBL" id="PUU72686.1"/>
    </source>
</evidence>
<dbReference type="Proteomes" id="UP000244722">
    <property type="component" value="Unassembled WGS sequence"/>
</dbReference>
<keyword evidence="4" id="KW-1185">Reference proteome</keyword>
<organism evidence="3 4">
    <name type="scientific">Tuber borchii</name>
    <name type="common">White truffle</name>
    <dbReference type="NCBI Taxonomy" id="42251"/>
    <lineage>
        <taxon>Eukaryota</taxon>
        <taxon>Fungi</taxon>
        <taxon>Dikarya</taxon>
        <taxon>Ascomycota</taxon>
        <taxon>Pezizomycotina</taxon>
        <taxon>Pezizomycetes</taxon>
        <taxon>Pezizales</taxon>
        <taxon>Tuberaceae</taxon>
        <taxon>Tuber</taxon>
    </lineage>
</organism>
<reference evidence="3 4" key="1">
    <citation type="submission" date="2017-04" db="EMBL/GenBank/DDBJ databases">
        <title>Draft genome sequence of Tuber borchii Vittad., a whitish edible truffle.</title>
        <authorList>
            <consortium name="DOE Joint Genome Institute"/>
            <person name="Murat C."/>
            <person name="Kuo A."/>
            <person name="Barry K.W."/>
            <person name="Clum A."/>
            <person name="Dockter R.B."/>
            <person name="Fauchery L."/>
            <person name="Iotti M."/>
            <person name="Kohler A."/>
            <person name="Labutti K."/>
            <person name="Lindquist E.A."/>
            <person name="Lipzen A."/>
            <person name="Ohm R.A."/>
            <person name="Wang M."/>
            <person name="Grigoriev I.V."/>
            <person name="Zambonelli A."/>
            <person name="Martin F.M."/>
        </authorList>
    </citation>
    <scope>NUCLEOTIDE SEQUENCE [LARGE SCALE GENOMIC DNA]</scope>
    <source>
        <strain evidence="3 4">Tbo3840</strain>
    </source>
</reference>
<gene>
    <name evidence="3" type="ORF">B9Z19DRAFT_637005</name>
</gene>
<feature type="compositionally biased region" description="Polar residues" evidence="1">
    <location>
        <begin position="154"/>
        <end position="167"/>
    </location>
</feature>
<keyword evidence="2" id="KW-1133">Transmembrane helix</keyword>
<keyword evidence="2" id="KW-0472">Membrane</keyword>
<feature type="compositionally biased region" description="Basic and acidic residues" evidence="1">
    <location>
        <begin position="128"/>
        <end position="137"/>
    </location>
</feature>
<sequence>MCGPLANPQSMFTQKILATARILAPLLWIRHELASAVALETNQQVNKMAVVVARKDGGILFPFSFPSLSLDAGSHTVGVVGWMKDVFFFFLVLMICTRIYKMITFYTRPLSRAIIYMRRMNFGRKKSIKSERNLADQRKRKRKKKKRRKKRSQNAKQNRIQQNRTKQ</sequence>
<evidence type="ECO:0000256" key="1">
    <source>
        <dbReference type="SAM" id="MobiDB-lite"/>
    </source>
</evidence>
<comment type="caution">
    <text evidence="3">The sequence shown here is derived from an EMBL/GenBank/DDBJ whole genome shotgun (WGS) entry which is preliminary data.</text>
</comment>
<feature type="transmembrane region" description="Helical" evidence="2">
    <location>
        <begin position="86"/>
        <end position="107"/>
    </location>
</feature>